<gene>
    <name evidence="2" type="ORF">NIES4072_41500</name>
</gene>
<evidence type="ECO:0000313" key="3">
    <source>
        <dbReference type="Proteomes" id="UP000245124"/>
    </source>
</evidence>
<dbReference type="EMBL" id="BDUD01000001">
    <property type="protein sequence ID" value="GBG20471.1"/>
    <property type="molecule type" value="Genomic_DNA"/>
</dbReference>
<dbReference type="OrthoDB" id="428699at2"/>
<reference evidence="2 3" key="1">
    <citation type="submission" date="2017-06" db="EMBL/GenBank/DDBJ databases">
        <title>Genome sequencing of cyanobaciteial culture collection at National Institute for Environmental Studies (NIES).</title>
        <authorList>
            <person name="Hirose Y."/>
            <person name="Shimura Y."/>
            <person name="Fujisawa T."/>
            <person name="Nakamura Y."/>
            <person name="Kawachi M."/>
        </authorList>
    </citation>
    <scope>NUCLEOTIDE SEQUENCE [LARGE SCALE GENOMIC DNA]</scope>
    <source>
        <strain evidence="2 3">NIES-4072</strain>
    </source>
</reference>
<evidence type="ECO:0000313" key="2">
    <source>
        <dbReference type="EMBL" id="GBG20471.1"/>
    </source>
</evidence>
<sequence>MSPKLAQLIQQAENLSAEEQLKLIAHLAQKLSGITQVNPKLPQPDSTQAKEIPERGKSIWQIAEDFVKDIPEEELSKLPSDGAEQHDHYIYGTPKIEA</sequence>
<feature type="region of interest" description="Disordered" evidence="1">
    <location>
        <begin position="36"/>
        <end position="55"/>
    </location>
</feature>
<organism evidence="2 3">
    <name type="scientific">Nostoc commune NIES-4072</name>
    <dbReference type="NCBI Taxonomy" id="2005467"/>
    <lineage>
        <taxon>Bacteria</taxon>
        <taxon>Bacillati</taxon>
        <taxon>Cyanobacteriota</taxon>
        <taxon>Cyanophyceae</taxon>
        <taxon>Nostocales</taxon>
        <taxon>Nostocaceae</taxon>
        <taxon>Nostoc</taxon>
    </lineage>
</organism>
<name>A0A2R5FX99_NOSCO</name>
<dbReference type="Proteomes" id="UP000245124">
    <property type="component" value="Unassembled WGS sequence"/>
</dbReference>
<evidence type="ECO:0000256" key="1">
    <source>
        <dbReference type="SAM" id="MobiDB-lite"/>
    </source>
</evidence>
<keyword evidence="3" id="KW-1185">Reference proteome</keyword>
<dbReference type="RefSeq" id="WP_109010421.1">
    <property type="nucleotide sequence ID" value="NZ_BDUD01000001.1"/>
</dbReference>
<protein>
    <submittedName>
        <fullName evidence="2">Uncharacterized protein</fullName>
    </submittedName>
</protein>
<feature type="compositionally biased region" description="Polar residues" evidence="1">
    <location>
        <begin position="36"/>
        <end position="49"/>
    </location>
</feature>
<proteinExistence type="predicted"/>
<comment type="caution">
    <text evidence="2">The sequence shown here is derived from an EMBL/GenBank/DDBJ whole genome shotgun (WGS) entry which is preliminary data.</text>
</comment>
<dbReference type="AlphaFoldDB" id="A0A2R5FX99"/>
<accession>A0A2R5FX99</accession>
<feature type="region of interest" description="Disordered" evidence="1">
    <location>
        <begin position="76"/>
        <end position="98"/>
    </location>
</feature>